<dbReference type="InterPro" id="IPR034751">
    <property type="entry name" value="Yippee"/>
</dbReference>
<sequence length="141" mass="15728">MAEMPNSNPLPPATAHMLQALEAFLDTPPLPCVFRCIFCHNFIAQGHNYIQDLYPFSTAQLLFDNVTGVNFRERDYPTLDAYVGEAPAGSHVDEVAIYCISCGKWLGWRIIRLHAYHPVIREGQFVLACGGGLGIEVVFQM</sequence>
<dbReference type="AlphaFoldDB" id="A0A438GE55"/>
<protein>
    <recommendedName>
        <fullName evidence="1">Yippee domain-containing protein</fullName>
    </recommendedName>
</protein>
<reference evidence="2 3" key="1">
    <citation type="journal article" date="2018" name="PLoS Genet.">
        <title>Population sequencing reveals clonal diversity and ancestral inbreeding in the grapevine cultivar Chardonnay.</title>
        <authorList>
            <person name="Roach M.J."/>
            <person name="Johnson D.L."/>
            <person name="Bohlmann J."/>
            <person name="van Vuuren H.J."/>
            <person name="Jones S.J."/>
            <person name="Pretorius I.S."/>
            <person name="Schmidt S.A."/>
            <person name="Borneman A.R."/>
        </authorList>
    </citation>
    <scope>NUCLEOTIDE SEQUENCE [LARGE SCALE GENOMIC DNA]</scope>
    <source>
        <strain evidence="3">cv. Chardonnay</strain>
        <tissue evidence="2">Leaf</tissue>
    </source>
</reference>
<accession>A0A438GE55</accession>
<dbReference type="EMBL" id="QGNW01000463">
    <property type="protein sequence ID" value="RVW70494.1"/>
    <property type="molecule type" value="Genomic_DNA"/>
</dbReference>
<proteinExistence type="predicted"/>
<organism evidence="2 3">
    <name type="scientific">Vitis vinifera</name>
    <name type="common">Grape</name>
    <dbReference type="NCBI Taxonomy" id="29760"/>
    <lineage>
        <taxon>Eukaryota</taxon>
        <taxon>Viridiplantae</taxon>
        <taxon>Streptophyta</taxon>
        <taxon>Embryophyta</taxon>
        <taxon>Tracheophyta</taxon>
        <taxon>Spermatophyta</taxon>
        <taxon>Magnoliopsida</taxon>
        <taxon>eudicotyledons</taxon>
        <taxon>Gunneridae</taxon>
        <taxon>Pentapetalae</taxon>
        <taxon>rosids</taxon>
        <taxon>Vitales</taxon>
        <taxon>Vitaceae</taxon>
        <taxon>Viteae</taxon>
        <taxon>Vitis</taxon>
    </lineage>
</organism>
<evidence type="ECO:0000259" key="1">
    <source>
        <dbReference type="PROSITE" id="PS51792"/>
    </source>
</evidence>
<gene>
    <name evidence="2" type="ORF">CK203_056152</name>
</gene>
<feature type="domain" description="Yippee" evidence="1">
    <location>
        <begin position="32"/>
        <end position="136"/>
    </location>
</feature>
<evidence type="ECO:0000313" key="2">
    <source>
        <dbReference type="EMBL" id="RVW70494.1"/>
    </source>
</evidence>
<dbReference type="Proteomes" id="UP000288805">
    <property type="component" value="Unassembled WGS sequence"/>
</dbReference>
<dbReference type="PROSITE" id="PS51792">
    <property type="entry name" value="YIPPEE"/>
    <property type="match status" value="1"/>
</dbReference>
<evidence type="ECO:0000313" key="3">
    <source>
        <dbReference type="Proteomes" id="UP000288805"/>
    </source>
</evidence>
<name>A0A438GE55_VITVI</name>
<comment type="caution">
    <text evidence="2">The sequence shown here is derived from an EMBL/GenBank/DDBJ whole genome shotgun (WGS) entry which is preliminary data.</text>
</comment>